<dbReference type="RefSeq" id="WP_057221497.1">
    <property type="nucleotide sequence ID" value="NZ_CP083370.1"/>
</dbReference>
<evidence type="ECO:0000313" key="2">
    <source>
        <dbReference type="Proteomes" id="UP000744980"/>
    </source>
</evidence>
<dbReference type="AlphaFoldDB" id="A0AAW4FSU2"/>
<gene>
    <name evidence="1" type="ORF">GFB56_26975</name>
</gene>
<keyword evidence="2" id="KW-1185">Reference proteome</keyword>
<name>A0AAW4FSU2_9HYPH</name>
<protein>
    <submittedName>
        <fullName evidence="1">Uncharacterized protein</fullName>
    </submittedName>
</protein>
<dbReference type="Proteomes" id="UP000744980">
    <property type="component" value="Unassembled WGS sequence"/>
</dbReference>
<accession>A0AAW4FSU2</accession>
<sequence>MRHRLGIHVRTTPVIAADRPAHAIKVLLATSSGIDGMKRAVSGNSSRLDGISDIRYAAAQMPTSTEGQRPFLDKLKIGKHLNFQGLQRHFMLPAGRGML</sequence>
<proteinExistence type="predicted"/>
<comment type="caution">
    <text evidence="1">The sequence shown here is derived from an EMBL/GenBank/DDBJ whole genome shotgun (WGS) entry which is preliminary data.</text>
</comment>
<reference evidence="1 2" key="1">
    <citation type="submission" date="2020-01" db="EMBL/GenBank/DDBJ databases">
        <title>Draft genome assembly of Ensifer adhaerens T173.</title>
        <authorList>
            <person name="Craig J.E."/>
            <person name="Stinchcombe J.R."/>
        </authorList>
    </citation>
    <scope>NUCLEOTIDE SEQUENCE [LARGE SCALE GENOMIC DNA]</scope>
    <source>
        <strain evidence="1 2">T173</strain>
    </source>
</reference>
<dbReference type="EMBL" id="WXFA01000025">
    <property type="protein sequence ID" value="MBM3094391.1"/>
    <property type="molecule type" value="Genomic_DNA"/>
</dbReference>
<evidence type="ECO:0000313" key="1">
    <source>
        <dbReference type="EMBL" id="MBM3094391.1"/>
    </source>
</evidence>
<organism evidence="1 2">
    <name type="scientific">Ensifer canadensis</name>
    <dbReference type="NCBI Taxonomy" id="555315"/>
    <lineage>
        <taxon>Bacteria</taxon>
        <taxon>Pseudomonadati</taxon>
        <taxon>Pseudomonadota</taxon>
        <taxon>Alphaproteobacteria</taxon>
        <taxon>Hyphomicrobiales</taxon>
        <taxon>Rhizobiaceae</taxon>
        <taxon>Sinorhizobium/Ensifer group</taxon>
        <taxon>Ensifer</taxon>
    </lineage>
</organism>